<evidence type="ECO:0000313" key="2">
    <source>
        <dbReference type="EMBL" id="SFL37503.1"/>
    </source>
</evidence>
<dbReference type="Pfam" id="PF21814">
    <property type="entry name" value="DUF6883"/>
    <property type="match status" value="1"/>
</dbReference>
<evidence type="ECO:0000313" key="3">
    <source>
        <dbReference type="Proteomes" id="UP000199048"/>
    </source>
</evidence>
<keyword evidence="3" id="KW-1185">Reference proteome</keyword>
<sequence length="121" mass="13015">MTTRPIPETLAIPGEKIGGYLLKLDHPSGGSKAKFFLGVGFSAADPVGFADAVFAHVDNPDTEMTFIASGGLTKMVCQGPLRTPTGRWTRIRSVWVVTGPDEAQLVTAVPSRHRPRTPETR</sequence>
<dbReference type="OrthoDB" id="33315at2"/>
<evidence type="ECO:0000259" key="1">
    <source>
        <dbReference type="Pfam" id="PF21814"/>
    </source>
</evidence>
<dbReference type="Proteomes" id="UP000199048">
    <property type="component" value="Unassembled WGS sequence"/>
</dbReference>
<dbReference type="InterPro" id="IPR049250">
    <property type="entry name" value="DUF6883"/>
</dbReference>
<protein>
    <recommendedName>
        <fullName evidence="1">DUF6883 domain-containing protein</fullName>
    </recommendedName>
</protein>
<dbReference type="EMBL" id="FOTK01000004">
    <property type="protein sequence ID" value="SFL37503.1"/>
    <property type="molecule type" value="Genomic_DNA"/>
</dbReference>
<name>A0A1I4H778_9HYPH</name>
<accession>A0A1I4H778</accession>
<reference evidence="3" key="1">
    <citation type="submission" date="2016-10" db="EMBL/GenBank/DDBJ databases">
        <authorList>
            <person name="Varghese N."/>
            <person name="Submissions S."/>
        </authorList>
    </citation>
    <scope>NUCLEOTIDE SEQUENCE [LARGE SCALE GENOMIC DNA]</scope>
    <source>
        <strain evidence="3">BL36</strain>
    </source>
</reference>
<feature type="domain" description="DUF6883" evidence="1">
    <location>
        <begin position="8"/>
        <end position="110"/>
    </location>
</feature>
<proteinExistence type="predicted"/>
<gene>
    <name evidence="2" type="ORF">SAMN05192568_100446</name>
</gene>
<dbReference type="RefSeq" id="WP_092037957.1">
    <property type="nucleotide sequence ID" value="NZ_FOTK01000004.1"/>
</dbReference>
<organism evidence="2 3">
    <name type="scientific">Methylobacterium pseudosasicola</name>
    <dbReference type="NCBI Taxonomy" id="582667"/>
    <lineage>
        <taxon>Bacteria</taxon>
        <taxon>Pseudomonadati</taxon>
        <taxon>Pseudomonadota</taxon>
        <taxon>Alphaproteobacteria</taxon>
        <taxon>Hyphomicrobiales</taxon>
        <taxon>Methylobacteriaceae</taxon>
        <taxon>Methylobacterium</taxon>
    </lineage>
</organism>
<dbReference type="STRING" id="582667.SAMN05192568_100446"/>
<dbReference type="AlphaFoldDB" id="A0A1I4H778"/>